<proteinExistence type="predicted"/>
<feature type="transmembrane region" description="Helical" evidence="1">
    <location>
        <begin position="12"/>
        <end position="35"/>
    </location>
</feature>
<evidence type="ECO:0000313" key="2">
    <source>
        <dbReference type="EMBL" id="EWS78632.1"/>
    </source>
</evidence>
<evidence type="ECO:0000256" key="1">
    <source>
        <dbReference type="SAM" id="Phobius"/>
    </source>
</evidence>
<dbReference type="AlphaFoldDB" id="Z9JLJ6"/>
<keyword evidence="1" id="KW-0472">Membrane</keyword>
<protein>
    <submittedName>
        <fullName evidence="2">Uncharacterized protein</fullName>
    </submittedName>
</protein>
<dbReference type="EMBL" id="JDSQ01000006">
    <property type="protein sequence ID" value="EWS78632.1"/>
    <property type="molecule type" value="Genomic_DNA"/>
</dbReference>
<comment type="caution">
    <text evidence="2">The sequence shown here is derived from an EMBL/GenBank/DDBJ whole genome shotgun (WGS) entry which is preliminary data.</text>
</comment>
<gene>
    <name evidence="2" type="ORF">AF72_04730</name>
</gene>
<organism evidence="2 3">
    <name type="scientific">Xylella taiwanensis</name>
    <dbReference type="NCBI Taxonomy" id="1444770"/>
    <lineage>
        <taxon>Bacteria</taxon>
        <taxon>Pseudomonadati</taxon>
        <taxon>Pseudomonadota</taxon>
        <taxon>Gammaproteobacteria</taxon>
        <taxon>Lysobacterales</taxon>
        <taxon>Lysobacteraceae</taxon>
        <taxon>Xylella</taxon>
    </lineage>
</organism>
<accession>Z9JLJ6</accession>
<sequence length="36" mass="4110">MDRSAASLRFHMINVQWMISNALFLVMSASVWIAVL</sequence>
<keyword evidence="1" id="KW-1133">Transmembrane helix</keyword>
<name>Z9JLJ6_9GAMM</name>
<reference evidence="2 3" key="1">
    <citation type="journal article" date="2014" name="Genome Announc.">
        <title>Draft Genome Sequence of Xylella fastidiosa Pear Leaf Scorch Strain in Taiwan.</title>
        <authorList>
            <person name="Su C.C."/>
            <person name="Deng W.L."/>
            <person name="Jan F.J."/>
            <person name="Chang C.J."/>
            <person name="Huang H."/>
            <person name="Chen J."/>
        </authorList>
    </citation>
    <scope>NUCLEOTIDE SEQUENCE [LARGE SCALE GENOMIC DNA]</scope>
    <source>
        <strain evidence="2 3">PLS229</strain>
    </source>
</reference>
<dbReference type="Proteomes" id="UP000020406">
    <property type="component" value="Unassembled WGS sequence"/>
</dbReference>
<keyword evidence="1" id="KW-0812">Transmembrane</keyword>
<evidence type="ECO:0000313" key="3">
    <source>
        <dbReference type="Proteomes" id="UP000020406"/>
    </source>
</evidence>